<evidence type="ECO:0000313" key="2">
    <source>
        <dbReference type="Proteomes" id="UP000634136"/>
    </source>
</evidence>
<keyword evidence="2" id="KW-1185">Reference proteome</keyword>
<sequence length="19" mass="2125">MARKLDDPHTLAVMIIGNE</sequence>
<name>A0A834TT90_9FABA</name>
<dbReference type="EMBL" id="JAAIUW010000006">
    <property type="protein sequence ID" value="KAF7826366.1"/>
    <property type="molecule type" value="Genomic_DNA"/>
</dbReference>
<organism evidence="1 2">
    <name type="scientific">Senna tora</name>
    <dbReference type="NCBI Taxonomy" id="362788"/>
    <lineage>
        <taxon>Eukaryota</taxon>
        <taxon>Viridiplantae</taxon>
        <taxon>Streptophyta</taxon>
        <taxon>Embryophyta</taxon>
        <taxon>Tracheophyta</taxon>
        <taxon>Spermatophyta</taxon>
        <taxon>Magnoliopsida</taxon>
        <taxon>eudicotyledons</taxon>
        <taxon>Gunneridae</taxon>
        <taxon>Pentapetalae</taxon>
        <taxon>rosids</taxon>
        <taxon>fabids</taxon>
        <taxon>Fabales</taxon>
        <taxon>Fabaceae</taxon>
        <taxon>Caesalpinioideae</taxon>
        <taxon>Cassia clade</taxon>
        <taxon>Senna</taxon>
    </lineage>
</organism>
<comment type="caution">
    <text evidence="1">The sequence shown here is derived from an EMBL/GenBank/DDBJ whole genome shotgun (WGS) entry which is preliminary data.</text>
</comment>
<dbReference type="Proteomes" id="UP000634136">
    <property type="component" value="Unassembled WGS sequence"/>
</dbReference>
<evidence type="ECO:0000313" key="1">
    <source>
        <dbReference type="EMBL" id="KAF7826366.1"/>
    </source>
</evidence>
<accession>A0A834TT90</accession>
<proteinExistence type="predicted"/>
<gene>
    <name evidence="1" type="ORF">G2W53_017530</name>
</gene>
<reference evidence="1" key="1">
    <citation type="submission" date="2020-09" db="EMBL/GenBank/DDBJ databases">
        <title>Genome-Enabled Discovery of Anthraquinone Biosynthesis in Senna tora.</title>
        <authorList>
            <person name="Kang S.-H."/>
            <person name="Pandey R.P."/>
            <person name="Lee C.-M."/>
            <person name="Sim J.-S."/>
            <person name="Jeong J.-T."/>
            <person name="Choi B.-S."/>
            <person name="Jung M."/>
            <person name="Ginzburg D."/>
            <person name="Zhao K."/>
            <person name="Won S.Y."/>
            <person name="Oh T.-J."/>
            <person name="Yu Y."/>
            <person name="Kim N.-H."/>
            <person name="Lee O.R."/>
            <person name="Lee T.-H."/>
            <person name="Bashyal P."/>
            <person name="Kim T.-S."/>
            <person name="Lee W.-H."/>
            <person name="Kawkins C."/>
            <person name="Kim C.-K."/>
            <person name="Kim J.S."/>
            <person name="Ahn B.O."/>
            <person name="Rhee S.Y."/>
            <person name="Sohng J.K."/>
        </authorList>
    </citation>
    <scope>NUCLEOTIDE SEQUENCE</scope>
    <source>
        <tissue evidence="1">Leaf</tissue>
    </source>
</reference>
<protein>
    <submittedName>
        <fullName evidence="1">Uncharacterized protein</fullName>
    </submittedName>
</protein>
<dbReference type="AlphaFoldDB" id="A0A834TT90"/>